<proteinExistence type="predicted"/>
<gene>
    <name evidence="2" type="ORF">E2562_014589</name>
</gene>
<accession>A0A6G1DWE5</accession>
<reference evidence="2 3" key="1">
    <citation type="submission" date="2019-11" db="EMBL/GenBank/DDBJ databases">
        <title>Whole genome sequence of Oryza granulata.</title>
        <authorList>
            <person name="Li W."/>
        </authorList>
    </citation>
    <scope>NUCLEOTIDE SEQUENCE [LARGE SCALE GENOMIC DNA]</scope>
    <source>
        <strain evidence="3">cv. Menghai</strain>
        <tissue evidence="2">Leaf</tissue>
    </source>
</reference>
<protein>
    <submittedName>
        <fullName evidence="2">Uncharacterized protein</fullName>
    </submittedName>
</protein>
<dbReference type="AlphaFoldDB" id="A0A6G1DWE5"/>
<dbReference type="OrthoDB" id="1821011at2759"/>
<evidence type="ECO:0000256" key="1">
    <source>
        <dbReference type="SAM" id="MobiDB-lite"/>
    </source>
</evidence>
<feature type="compositionally biased region" description="Basic and acidic residues" evidence="1">
    <location>
        <begin position="34"/>
        <end position="47"/>
    </location>
</feature>
<name>A0A6G1DWE5_9ORYZ</name>
<evidence type="ECO:0000313" key="3">
    <source>
        <dbReference type="Proteomes" id="UP000479710"/>
    </source>
</evidence>
<keyword evidence="3" id="KW-1185">Reference proteome</keyword>
<dbReference type="Proteomes" id="UP000479710">
    <property type="component" value="Unassembled WGS sequence"/>
</dbReference>
<comment type="caution">
    <text evidence="2">The sequence shown here is derived from an EMBL/GenBank/DDBJ whole genome shotgun (WGS) entry which is preliminary data.</text>
</comment>
<organism evidence="2 3">
    <name type="scientific">Oryza meyeriana var. granulata</name>
    <dbReference type="NCBI Taxonomy" id="110450"/>
    <lineage>
        <taxon>Eukaryota</taxon>
        <taxon>Viridiplantae</taxon>
        <taxon>Streptophyta</taxon>
        <taxon>Embryophyta</taxon>
        <taxon>Tracheophyta</taxon>
        <taxon>Spermatophyta</taxon>
        <taxon>Magnoliopsida</taxon>
        <taxon>Liliopsida</taxon>
        <taxon>Poales</taxon>
        <taxon>Poaceae</taxon>
        <taxon>BOP clade</taxon>
        <taxon>Oryzoideae</taxon>
        <taxon>Oryzeae</taxon>
        <taxon>Oryzinae</taxon>
        <taxon>Oryza</taxon>
        <taxon>Oryza meyeriana</taxon>
    </lineage>
</organism>
<dbReference type="EMBL" id="SPHZ02000005">
    <property type="protein sequence ID" value="KAF0916840.1"/>
    <property type="molecule type" value="Genomic_DNA"/>
</dbReference>
<sequence length="67" mass="7538">MHLIIMRHGKAVMFNTSTTGRSLMRLPMENYRADPRARKKGTMDCWEHSSSSSPSSSPQIINISSDV</sequence>
<feature type="compositionally biased region" description="Low complexity" evidence="1">
    <location>
        <begin position="49"/>
        <end position="67"/>
    </location>
</feature>
<evidence type="ECO:0000313" key="2">
    <source>
        <dbReference type="EMBL" id="KAF0916840.1"/>
    </source>
</evidence>
<feature type="region of interest" description="Disordered" evidence="1">
    <location>
        <begin position="34"/>
        <end position="67"/>
    </location>
</feature>